<dbReference type="PANTHER" id="PTHR23077:SF171">
    <property type="entry name" value="NUCLEAR VALOSIN-CONTAINING PROTEIN-LIKE"/>
    <property type="match status" value="1"/>
</dbReference>
<evidence type="ECO:0000313" key="6">
    <source>
        <dbReference type="Proteomes" id="UP000738325"/>
    </source>
</evidence>
<dbReference type="Pfam" id="PF17862">
    <property type="entry name" value="AAA_lid_3"/>
    <property type="match status" value="1"/>
</dbReference>
<keyword evidence="6" id="KW-1185">Reference proteome</keyword>
<name>A0A9P6UWM2_9FUNG</name>
<dbReference type="AlphaFoldDB" id="A0A9P6UWM2"/>
<dbReference type="InterPro" id="IPR003959">
    <property type="entry name" value="ATPase_AAA_core"/>
</dbReference>
<evidence type="ECO:0000259" key="4">
    <source>
        <dbReference type="SMART" id="SM00382"/>
    </source>
</evidence>
<keyword evidence="2" id="KW-0547">Nucleotide-binding</keyword>
<dbReference type="EMBL" id="JAAAIP010000207">
    <property type="protein sequence ID" value="KAG0322577.1"/>
    <property type="molecule type" value="Genomic_DNA"/>
</dbReference>
<feature type="domain" description="AAA+ ATPase" evidence="4">
    <location>
        <begin position="316"/>
        <end position="505"/>
    </location>
</feature>
<dbReference type="SMART" id="SM00382">
    <property type="entry name" value="AAA"/>
    <property type="match status" value="2"/>
</dbReference>
<dbReference type="OrthoDB" id="27435at2759"/>
<evidence type="ECO:0000256" key="2">
    <source>
        <dbReference type="ARBA" id="ARBA00022741"/>
    </source>
</evidence>
<dbReference type="GO" id="GO:0005524">
    <property type="term" value="F:ATP binding"/>
    <property type="evidence" value="ECO:0007669"/>
    <property type="project" value="UniProtKB-KW"/>
</dbReference>
<dbReference type="PANTHER" id="PTHR23077">
    <property type="entry name" value="AAA-FAMILY ATPASE"/>
    <property type="match status" value="1"/>
</dbReference>
<sequence length="746" mass="80749">MAFTLEIIASVDESASPTPIATVSGERNTVLPSRPVVYVSREFCIQHRLRNATVALSHPGPDLLYASIKIYSKDSVLFRNDPRFPDKLVSNASGAGSASSYPVVVSNLLWWEIMRQQQEHDPVQEPLPTQFHQDLTMPATQAPLFVNARVLPRLGNATAITLATTDPTAGPSLTVQGADITQTLSGQIASLHGWIVFKSPHGTQSFRITQITTTDVDQQDIGIISDTTLVKYAQSYTRVKSPLSSPSTIIPASAVSPSIAKDAWASAVGSGIGGYNDILSRIINYMSDFFEDAIRGIERSEAPASEPDLSPRFKSSRKGMVLCGRPGTGKSALAASIAQHSGMPYTVLNCPDVFKTGVEAKLFATLLHLVDSINTHPAGNKIFIIGYEQRLSVLEIVSKDLPMDPEQRPIILRKIAKITHGFVPTDLQSLCTESALLLISRMATGAHHPVIDFSFFEQALKTIRPSGMGESLSKIPVVTFNNLFGVEDAIADLRVSVIEPFHNPGKYLEMGIAPPRGLLVYGPPGVGKTMLCCALAEELGINFMLVESSQIRSKVVGESEQNISRIFAQAKANAPCILFIDQIDILAPSRGTTHTSENSGDRIVTGLLTEMDGFFASSAGKGAEVDVLVLAATNRPEVIDSAILRPGRLDQMVYIPVPDQKTRQAILTGYMSRMPLEISTEEMEQLAASTEGYSGADLENLCREAALICLREDISNAKIGMTHLEAAKSVSKPSLKGYEGKHIFHR</sequence>
<evidence type="ECO:0000256" key="3">
    <source>
        <dbReference type="ARBA" id="ARBA00022840"/>
    </source>
</evidence>
<dbReference type="Gene3D" id="3.40.50.300">
    <property type="entry name" value="P-loop containing nucleotide triphosphate hydrolases"/>
    <property type="match status" value="2"/>
</dbReference>
<dbReference type="Gene3D" id="1.10.8.60">
    <property type="match status" value="2"/>
</dbReference>
<dbReference type="Proteomes" id="UP000738325">
    <property type="component" value="Unassembled WGS sequence"/>
</dbReference>
<comment type="similarity">
    <text evidence="1">Belongs to the AAA ATPase family.</text>
</comment>
<protein>
    <recommendedName>
        <fullName evidence="4">AAA+ ATPase domain-containing protein</fullName>
    </recommendedName>
</protein>
<dbReference type="InterPro" id="IPR003960">
    <property type="entry name" value="ATPase_AAA_CS"/>
</dbReference>
<dbReference type="InterPro" id="IPR027417">
    <property type="entry name" value="P-loop_NTPase"/>
</dbReference>
<dbReference type="InterPro" id="IPR003593">
    <property type="entry name" value="AAA+_ATPase"/>
</dbReference>
<comment type="caution">
    <text evidence="5">The sequence shown here is derived from an EMBL/GenBank/DDBJ whole genome shotgun (WGS) entry which is preliminary data.</text>
</comment>
<gene>
    <name evidence="5" type="ORF">BGZ99_003233</name>
</gene>
<dbReference type="Pfam" id="PF00004">
    <property type="entry name" value="AAA"/>
    <property type="match status" value="2"/>
</dbReference>
<keyword evidence="3" id="KW-0067">ATP-binding</keyword>
<evidence type="ECO:0000256" key="1">
    <source>
        <dbReference type="ARBA" id="ARBA00006914"/>
    </source>
</evidence>
<dbReference type="InterPro" id="IPR041569">
    <property type="entry name" value="AAA_lid_3"/>
</dbReference>
<feature type="domain" description="AAA+ ATPase" evidence="4">
    <location>
        <begin position="514"/>
        <end position="659"/>
    </location>
</feature>
<evidence type="ECO:0000313" key="5">
    <source>
        <dbReference type="EMBL" id="KAG0322577.1"/>
    </source>
</evidence>
<dbReference type="GO" id="GO:0016887">
    <property type="term" value="F:ATP hydrolysis activity"/>
    <property type="evidence" value="ECO:0007669"/>
    <property type="project" value="InterPro"/>
</dbReference>
<dbReference type="SUPFAM" id="SSF52540">
    <property type="entry name" value="P-loop containing nucleoside triphosphate hydrolases"/>
    <property type="match status" value="2"/>
</dbReference>
<organism evidence="5 6">
    <name type="scientific">Dissophora globulifera</name>
    <dbReference type="NCBI Taxonomy" id="979702"/>
    <lineage>
        <taxon>Eukaryota</taxon>
        <taxon>Fungi</taxon>
        <taxon>Fungi incertae sedis</taxon>
        <taxon>Mucoromycota</taxon>
        <taxon>Mortierellomycotina</taxon>
        <taxon>Mortierellomycetes</taxon>
        <taxon>Mortierellales</taxon>
        <taxon>Mortierellaceae</taxon>
        <taxon>Dissophora</taxon>
    </lineage>
</organism>
<accession>A0A9P6UWM2</accession>
<reference evidence="5" key="1">
    <citation type="journal article" date="2020" name="Fungal Divers.">
        <title>Resolving the Mortierellaceae phylogeny through synthesis of multi-gene phylogenetics and phylogenomics.</title>
        <authorList>
            <person name="Vandepol N."/>
            <person name="Liber J."/>
            <person name="Desiro A."/>
            <person name="Na H."/>
            <person name="Kennedy M."/>
            <person name="Barry K."/>
            <person name="Grigoriev I.V."/>
            <person name="Miller A.N."/>
            <person name="O'Donnell K."/>
            <person name="Stajich J.E."/>
            <person name="Bonito G."/>
        </authorList>
    </citation>
    <scope>NUCLEOTIDE SEQUENCE</scope>
    <source>
        <strain evidence="5">REB-010B</strain>
    </source>
</reference>
<dbReference type="FunFam" id="3.40.50.300:FF:001921">
    <property type="entry name" value="AAA ATPase domain-containing protein"/>
    <property type="match status" value="1"/>
</dbReference>
<dbReference type="PROSITE" id="PS00674">
    <property type="entry name" value="AAA"/>
    <property type="match status" value="1"/>
</dbReference>
<proteinExistence type="inferred from homology"/>
<dbReference type="InterPro" id="IPR050168">
    <property type="entry name" value="AAA_ATPase_domain"/>
</dbReference>